<keyword evidence="1" id="KW-0378">Hydrolase</keyword>
<dbReference type="InterPro" id="IPR002508">
    <property type="entry name" value="MurNAc-LAA_cat"/>
</dbReference>
<name>A0AA42BR19_9BACI</name>
<comment type="caution">
    <text evidence="4">The sequence shown here is derived from an EMBL/GenBank/DDBJ whole genome shotgun (WGS) entry which is preliminary data.</text>
</comment>
<proteinExistence type="predicted"/>
<evidence type="ECO:0000256" key="1">
    <source>
        <dbReference type="ARBA" id="ARBA00022801"/>
    </source>
</evidence>
<evidence type="ECO:0000256" key="2">
    <source>
        <dbReference type="SAM" id="Phobius"/>
    </source>
</evidence>
<dbReference type="PANTHER" id="PTHR30404:SF0">
    <property type="entry name" value="N-ACETYLMURAMOYL-L-ALANINE AMIDASE AMIC"/>
    <property type="match status" value="1"/>
</dbReference>
<dbReference type="GO" id="GO:0008745">
    <property type="term" value="F:N-acetylmuramoyl-L-alanine amidase activity"/>
    <property type="evidence" value="ECO:0007669"/>
    <property type="project" value="InterPro"/>
</dbReference>
<keyword evidence="2" id="KW-0812">Transmembrane</keyword>
<dbReference type="CDD" id="cd02696">
    <property type="entry name" value="MurNAc-LAA"/>
    <property type="match status" value="1"/>
</dbReference>
<dbReference type="EMBL" id="JANCLT010000001">
    <property type="protein sequence ID" value="MCP8966958.1"/>
    <property type="molecule type" value="Genomic_DNA"/>
</dbReference>
<dbReference type="GO" id="GO:0009253">
    <property type="term" value="P:peptidoglycan catabolic process"/>
    <property type="evidence" value="ECO:0007669"/>
    <property type="project" value="InterPro"/>
</dbReference>
<evidence type="ECO:0000259" key="3">
    <source>
        <dbReference type="SMART" id="SM00646"/>
    </source>
</evidence>
<evidence type="ECO:0000313" key="4">
    <source>
        <dbReference type="EMBL" id="MCP8966958.1"/>
    </source>
</evidence>
<evidence type="ECO:0000313" key="5">
    <source>
        <dbReference type="Proteomes" id="UP001156102"/>
    </source>
</evidence>
<protein>
    <submittedName>
        <fullName evidence="4">N-acetylmuramoyl-L-alanine amidase</fullName>
    </submittedName>
</protein>
<dbReference type="AlphaFoldDB" id="A0AA42BR19"/>
<reference evidence="4" key="1">
    <citation type="submission" date="2022-07" db="EMBL/GenBank/DDBJ databases">
        <authorList>
            <person name="Li W.-J."/>
            <person name="Deng Q.-Q."/>
        </authorList>
    </citation>
    <scope>NUCLEOTIDE SEQUENCE</scope>
    <source>
        <strain evidence="4">SYSU M60031</strain>
    </source>
</reference>
<dbReference type="SMART" id="SM00646">
    <property type="entry name" value="Ami_3"/>
    <property type="match status" value="1"/>
</dbReference>
<dbReference type="SUPFAM" id="SSF53187">
    <property type="entry name" value="Zn-dependent exopeptidases"/>
    <property type="match status" value="1"/>
</dbReference>
<gene>
    <name evidence="4" type="ORF">NK662_00210</name>
</gene>
<dbReference type="GO" id="GO:0030288">
    <property type="term" value="C:outer membrane-bounded periplasmic space"/>
    <property type="evidence" value="ECO:0007669"/>
    <property type="project" value="TreeGrafter"/>
</dbReference>
<dbReference type="PANTHER" id="PTHR30404">
    <property type="entry name" value="N-ACETYLMURAMOYL-L-ALANINE AMIDASE"/>
    <property type="match status" value="1"/>
</dbReference>
<dbReference type="Gene3D" id="3.40.630.40">
    <property type="entry name" value="Zn-dependent exopeptidases"/>
    <property type="match status" value="1"/>
</dbReference>
<dbReference type="InterPro" id="IPR050695">
    <property type="entry name" value="N-acetylmuramoyl_amidase_3"/>
</dbReference>
<dbReference type="Proteomes" id="UP001156102">
    <property type="component" value="Unassembled WGS sequence"/>
</dbReference>
<organism evidence="4 5">
    <name type="scientific">Ectobacillus ponti</name>
    <dbReference type="NCBI Taxonomy" id="2961894"/>
    <lineage>
        <taxon>Bacteria</taxon>
        <taxon>Bacillati</taxon>
        <taxon>Bacillota</taxon>
        <taxon>Bacilli</taxon>
        <taxon>Bacillales</taxon>
        <taxon>Bacillaceae</taxon>
        <taxon>Ectobacillus</taxon>
    </lineage>
</organism>
<keyword evidence="5" id="KW-1185">Reference proteome</keyword>
<sequence length="237" mass="26389">MFIAKLYRKWHGEVLVDMKKWMYSTALLAGSVLLLWAGWFIWHRLQERQETVIVLDPGHGGAYPGFAQGGLLEKDIVFEVAKQTREILEQKGYRVYMTREGNSACSEEGYVKDLGCRPAVARKQDADLFVSIHANAFPGDAGVRGMEAFYFTPFRDKEAAEAIGAAVSEASGIPLRFTKFGNFKVLRDSIVPSTLIEIGYITNPQDAKLMADREGQRKIAEGIALGIQAFRPVGQPE</sequence>
<dbReference type="RefSeq" id="WP_254756162.1">
    <property type="nucleotide sequence ID" value="NZ_JANCLT010000001.1"/>
</dbReference>
<dbReference type="Pfam" id="PF01520">
    <property type="entry name" value="Amidase_3"/>
    <property type="match status" value="1"/>
</dbReference>
<accession>A0AA42BR19</accession>
<keyword evidence="2" id="KW-1133">Transmembrane helix</keyword>
<feature type="domain" description="MurNAc-LAA" evidence="3">
    <location>
        <begin position="118"/>
        <end position="228"/>
    </location>
</feature>
<keyword evidence="2" id="KW-0472">Membrane</keyword>
<feature type="transmembrane region" description="Helical" evidence="2">
    <location>
        <begin position="21"/>
        <end position="42"/>
    </location>
</feature>